<feature type="compositionally biased region" description="Polar residues" evidence="1">
    <location>
        <begin position="1"/>
        <end position="16"/>
    </location>
</feature>
<gene>
    <name evidence="3" type="ORF">Daesc_004363</name>
</gene>
<evidence type="ECO:0000259" key="2">
    <source>
        <dbReference type="PROSITE" id="PS00036"/>
    </source>
</evidence>
<feature type="region of interest" description="Disordered" evidence="1">
    <location>
        <begin position="1"/>
        <end position="84"/>
    </location>
</feature>
<protein>
    <recommendedName>
        <fullName evidence="2">BZIP domain-containing protein</fullName>
    </recommendedName>
</protein>
<feature type="compositionally biased region" description="Basic and acidic residues" evidence="1">
    <location>
        <begin position="22"/>
        <end position="31"/>
    </location>
</feature>
<name>A0AAX6MPI4_9PEZI</name>
<feature type="compositionally biased region" description="Polar residues" evidence="1">
    <location>
        <begin position="72"/>
        <end position="84"/>
    </location>
</feature>
<dbReference type="Gene3D" id="1.20.5.170">
    <property type="match status" value="1"/>
</dbReference>
<dbReference type="PROSITE" id="PS00036">
    <property type="entry name" value="BZIP_BASIC"/>
    <property type="match status" value="1"/>
</dbReference>
<comment type="caution">
    <text evidence="3">The sequence shown here is derived from an EMBL/GenBank/DDBJ whole genome shotgun (WGS) entry which is preliminary data.</text>
</comment>
<dbReference type="Proteomes" id="UP001369815">
    <property type="component" value="Unassembled WGS sequence"/>
</dbReference>
<proteinExistence type="predicted"/>
<evidence type="ECO:0000313" key="3">
    <source>
        <dbReference type="EMBL" id="KAK6954396.1"/>
    </source>
</evidence>
<feature type="domain" description="BZIP" evidence="2">
    <location>
        <begin position="27"/>
        <end position="41"/>
    </location>
</feature>
<feature type="compositionally biased region" description="Low complexity" evidence="1">
    <location>
        <begin position="55"/>
        <end position="66"/>
    </location>
</feature>
<reference evidence="3 4" key="1">
    <citation type="journal article" date="2024" name="Front Chem Biol">
        <title>Unveiling the potential of Daldinia eschscholtzii MFLUCC 19-0629 through bioactivity and bioinformatics studies for enhanced sustainable agriculture production.</title>
        <authorList>
            <person name="Brooks S."/>
            <person name="Weaver J.A."/>
            <person name="Klomchit A."/>
            <person name="Alharthi S.A."/>
            <person name="Onlamun T."/>
            <person name="Nurani R."/>
            <person name="Vong T.K."/>
            <person name="Alberti F."/>
            <person name="Greco C."/>
        </authorList>
    </citation>
    <scope>NUCLEOTIDE SEQUENCE [LARGE SCALE GENOMIC DNA]</scope>
    <source>
        <strain evidence="3">MFLUCC 19-0629</strain>
    </source>
</reference>
<dbReference type="AlphaFoldDB" id="A0AAX6MPI4"/>
<dbReference type="InterPro" id="IPR004827">
    <property type="entry name" value="bZIP"/>
</dbReference>
<dbReference type="EMBL" id="JBANMG010000004">
    <property type="protein sequence ID" value="KAK6954396.1"/>
    <property type="molecule type" value="Genomic_DNA"/>
</dbReference>
<accession>A0AAX6MPI4</accession>
<dbReference type="GO" id="GO:0003700">
    <property type="term" value="F:DNA-binding transcription factor activity"/>
    <property type="evidence" value="ECO:0007669"/>
    <property type="project" value="InterPro"/>
</dbReference>
<evidence type="ECO:0000256" key="1">
    <source>
        <dbReference type="SAM" id="MobiDB-lite"/>
    </source>
</evidence>
<organism evidence="3 4">
    <name type="scientific">Daldinia eschscholtzii</name>
    <dbReference type="NCBI Taxonomy" id="292717"/>
    <lineage>
        <taxon>Eukaryota</taxon>
        <taxon>Fungi</taxon>
        <taxon>Dikarya</taxon>
        <taxon>Ascomycota</taxon>
        <taxon>Pezizomycotina</taxon>
        <taxon>Sordariomycetes</taxon>
        <taxon>Xylariomycetidae</taxon>
        <taxon>Xylariales</taxon>
        <taxon>Hypoxylaceae</taxon>
        <taxon>Daldinia</taxon>
    </lineage>
</organism>
<dbReference type="CDD" id="cd14688">
    <property type="entry name" value="bZIP_YAP"/>
    <property type="match status" value="1"/>
</dbReference>
<evidence type="ECO:0000313" key="4">
    <source>
        <dbReference type="Proteomes" id="UP001369815"/>
    </source>
</evidence>
<keyword evidence="4" id="KW-1185">Reference proteome</keyword>
<sequence length="307" mass="34114">MDKASTNTSPASSARSKQPKKRNSDVRKEQNRIASRAYREKRKQKLALLDEILKSDSQTDSMSSVSDETDGYNGSWTFQDRQASGSPIPGALQVPAVAQWAAASPPMSSSVPNYTHDAYEGWMNSFSQPENTFPTNNEFAHSFIPTEVGDNSLGNSVPFNMQSLTSATSTPSIPSIPLDPLLVANNFAPQHRHNQLAQNRNIMGSPNPVYNNDEAQRQLWVSSLEDDVLAELERFAGYSHVQQQQILAMIQKRRSLGQNGSNHQNIEFKYQAYQATPPSTAQFVNTDFRKYQSMRQASGSPIPSGRR</sequence>